<evidence type="ECO:0000313" key="3">
    <source>
        <dbReference type="EMBL" id="KAJ3496719.1"/>
    </source>
</evidence>
<dbReference type="InterPro" id="IPR013762">
    <property type="entry name" value="Integrase-like_cat_sf"/>
</dbReference>
<proteinExistence type="predicted"/>
<dbReference type="SUPFAM" id="SSF56349">
    <property type="entry name" value="DNA breaking-rejoining enzymes"/>
    <property type="match status" value="1"/>
</dbReference>
<dbReference type="OrthoDB" id="5598396at2759"/>
<organism evidence="3 4">
    <name type="scientific">Agrocybe chaxingu</name>
    <dbReference type="NCBI Taxonomy" id="84603"/>
    <lineage>
        <taxon>Eukaryota</taxon>
        <taxon>Fungi</taxon>
        <taxon>Dikarya</taxon>
        <taxon>Basidiomycota</taxon>
        <taxon>Agaricomycotina</taxon>
        <taxon>Agaricomycetes</taxon>
        <taxon>Agaricomycetidae</taxon>
        <taxon>Agaricales</taxon>
        <taxon>Agaricineae</taxon>
        <taxon>Strophariaceae</taxon>
        <taxon>Agrocybe</taxon>
    </lineage>
</organism>
<dbReference type="PANTHER" id="PTHR34605">
    <property type="entry name" value="PHAGE_INTEGRASE DOMAIN-CONTAINING PROTEIN"/>
    <property type="match status" value="1"/>
</dbReference>
<keyword evidence="2" id="KW-0812">Transmembrane</keyword>
<dbReference type="EMBL" id="JANKHO010001918">
    <property type="protein sequence ID" value="KAJ3496719.1"/>
    <property type="molecule type" value="Genomic_DNA"/>
</dbReference>
<evidence type="ECO:0000256" key="2">
    <source>
        <dbReference type="SAM" id="Phobius"/>
    </source>
</evidence>
<accession>A0A9W8JNV7</accession>
<reference evidence="3" key="1">
    <citation type="submission" date="2022-07" db="EMBL/GenBank/DDBJ databases">
        <title>Genome Sequence of Agrocybe chaxingu.</title>
        <authorList>
            <person name="Buettner E."/>
        </authorList>
    </citation>
    <scope>NUCLEOTIDE SEQUENCE</scope>
    <source>
        <strain evidence="3">MP-N11</strain>
    </source>
</reference>
<keyword evidence="2" id="KW-0472">Membrane</keyword>
<comment type="caution">
    <text evidence="3">The sequence shown here is derived from an EMBL/GenBank/DDBJ whole genome shotgun (WGS) entry which is preliminary data.</text>
</comment>
<dbReference type="PANTHER" id="PTHR34605:SF3">
    <property type="entry name" value="P CELL-TYPE AGGLUTINATION PROTEIN MAP4-LIKE-RELATED"/>
    <property type="match status" value="1"/>
</dbReference>
<evidence type="ECO:0000313" key="4">
    <source>
        <dbReference type="Proteomes" id="UP001148786"/>
    </source>
</evidence>
<dbReference type="AlphaFoldDB" id="A0A9W8JNV7"/>
<keyword evidence="2" id="KW-1133">Transmembrane helix</keyword>
<keyword evidence="1" id="KW-0233">DNA recombination</keyword>
<evidence type="ECO:0000256" key="1">
    <source>
        <dbReference type="ARBA" id="ARBA00023172"/>
    </source>
</evidence>
<dbReference type="GO" id="GO:0006310">
    <property type="term" value="P:DNA recombination"/>
    <property type="evidence" value="ECO:0007669"/>
    <property type="project" value="UniProtKB-KW"/>
</dbReference>
<dbReference type="InterPro" id="IPR052925">
    <property type="entry name" value="Phage_Integrase-like_Recomb"/>
</dbReference>
<dbReference type="Gene3D" id="1.10.443.10">
    <property type="entry name" value="Intergrase catalytic core"/>
    <property type="match status" value="1"/>
</dbReference>
<protein>
    <recommendedName>
        <fullName evidence="5">Tyr recombinase domain-containing protein</fullName>
    </recommendedName>
</protein>
<dbReference type="Proteomes" id="UP001148786">
    <property type="component" value="Unassembled WGS sequence"/>
</dbReference>
<dbReference type="GO" id="GO:0003677">
    <property type="term" value="F:DNA binding"/>
    <property type="evidence" value="ECO:0007669"/>
    <property type="project" value="InterPro"/>
</dbReference>
<gene>
    <name evidence="3" type="ORF">NLJ89_g10445</name>
</gene>
<dbReference type="InterPro" id="IPR011010">
    <property type="entry name" value="DNA_brk_join_enz"/>
</dbReference>
<dbReference type="GO" id="GO:0015074">
    <property type="term" value="P:DNA integration"/>
    <property type="evidence" value="ECO:0007669"/>
    <property type="project" value="InterPro"/>
</dbReference>
<sequence>MTRKSMLVRRTLQGCMRMKGQATVRKRALTVDDLHTVINHYHQTSQHDDLLFIAMLLTGFFALLRLGELTFPDNPALRNWKKVTRRETVKVSDTQYEFLLPGHKADRFFEGNRIIIMAKCFGHQPLHHFSQHLQSRDTLHPTSSALWLTKGGRIPTRSFFIKRLRQFFANDVAGQSMRAGGATALAEHGVPPSIIQASGRWASDAFLIYIRKNPTLLQGLLHANARNHVQDIQDDI</sequence>
<feature type="transmembrane region" description="Helical" evidence="2">
    <location>
        <begin position="50"/>
        <end position="67"/>
    </location>
</feature>
<name>A0A9W8JNV7_9AGAR</name>
<evidence type="ECO:0008006" key="5">
    <source>
        <dbReference type="Google" id="ProtNLM"/>
    </source>
</evidence>
<keyword evidence="4" id="KW-1185">Reference proteome</keyword>